<dbReference type="AlphaFoldDB" id="A0A4Z2FZJ3"/>
<proteinExistence type="predicted"/>
<evidence type="ECO:0000313" key="2">
    <source>
        <dbReference type="EMBL" id="TNN46300.1"/>
    </source>
</evidence>
<accession>A0A4Z2FZJ3</accession>
<dbReference type="EMBL" id="SRLO01000797">
    <property type="protein sequence ID" value="TNN46300.1"/>
    <property type="molecule type" value="Genomic_DNA"/>
</dbReference>
<gene>
    <name evidence="2" type="ORF">EYF80_043498</name>
</gene>
<evidence type="ECO:0000313" key="3">
    <source>
        <dbReference type="Proteomes" id="UP000314294"/>
    </source>
</evidence>
<sequence length="92" mass="10694">MNRDLGTEQEMIILFLNAMGFLRFTRLRSQPASRSEGYGIQGRRPPGTACDLTVHWGRTAQEEKERGAQQLKMERRQKNEKRNVSKTIEEND</sequence>
<organism evidence="2 3">
    <name type="scientific">Liparis tanakae</name>
    <name type="common">Tanaka's snailfish</name>
    <dbReference type="NCBI Taxonomy" id="230148"/>
    <lineage>
        <taxon>Eukaryota</taxon>
        <taxon>Metazoa</taxon>
        <taxon>Chordata</taxon>
        <taxon>Craniata</taxon>
        <taxon>Vertebrata</taxon>
        <taxon>Euteleostomi</taxon>
        <taxon>Actinopterygii</taxon>
        <taxon>Neopterygii</taxon>
        <taxon>Teleostei</taxon>
        <taxon>Neoteleostei</taxon>
        <taxon>Acanthomorphata</taxon>
        <taxon>Eupercaria</taxon>
        <taxon>Perciformes</taxon>
        <taxon>Cottioidei</taxon>
        <taxon>Cottales</taxon>
        <taxon>Liparidae</taxon>
        <taxon>Liparis</taxon>
    </lineage>
</organism>
<dbReference type="Proteomes" id="UP000314294">
    <property type="component" value="Unassembled WGS sequence"/>
</dbReference>
<name>A0A4Z2FZJ3_9TELE</name>
<reference evidence="2 3" key="1">
    <citation type="submission" date="2019-03" db="EMBL/GenBank/DDBJ databases">
        <title>First draft genome of Liparis tanakae, snailfish: a comprehensive survey of snailfish specific genes.</title>
        <authorList>
            <person name="Kim W."/>
            <person name="Song I."/>
            <person name="Jeong J.-H."/>
            <person name="Kim D."/>
            <person name="Kim S."/>
            <person name="Ryu S."/>
            <person name="Song J.Y."/>
            <person name="Lee S.K."/>
        </authorList>
    </citation>
    <scope>NUCLEOTIDE SEQUENCE [LARGE SCALE GENOMIC DNA]</scope>
    <source>
        <tissue evidence="2">Muscle</tissue>
    </source>
</reference>
<evidence type="ECO:0000256" key="1">
    <source>
        <dbReference type="SAM" id="MobiDB-lite"/>
    </source>
</evidence>
<comment type="caution">
    <text evidence="2">The sequence shown here is derived from an EMBL/GenBank/DDBJ whole genome shotgun (WGS) entry which is preliminary data.</text>
</comment>
<protein>
    <submittedName>
        <fullName evidence="2">Uncharacterized protein</fullName>
    </submittedName>
</protein>
<feature type="region of interest" description="Disordered" evidence="1">
    <location>
        <begin position="61"/>
        <end position="92"/>
    </location>
</feature>
<keyword evidence="3" id="KW-1185">Reference proteome</keyword>